<protein>
    <submittedName>
        <fullName evidence="3">Uncharacterized protein</fullName>
    </submittedName>
</protein>
<feature type="compositionally biased region" description="Low complexity" evidence="1">
    <location>
        <begin position="44"/>
        <end position="63"/>
    </location>
</feature>
<keyword evidence="4" id="KW-1185">Reference proteome</keyword>
<reference evidence="3 4" key="1">
    <citation type="submission" date="2019-04" db="EMBL/GenBank/DDBJ databases">
        <authorList>
            <person name="Alioto T."/>
            <person name="Alioto T."/>
        </authorList>
    </citation>
    <scope>NUCLEOTIDE SEQUENCE [LARGE SCALE GENOMIC DNA]</scope>
</reference>
<proteinExistence type="predicted"/>
<organism evidence="3 4">
    <name type="scientific">Marmota monax</name>
    <name type="common">Woodchuck</name>
    <dbReference type="NCBI Taxonomy" id="9995"/>
    <lineage>
        <taxon>Eukaryota</taxon>
        <taxon>Metazoa</taxon>
        <taxon>Chordata</taxon>
        <taxon>Craniata</taxon>
        <taxon>Vertebrata</taxon>
        <taxon>Euteleostomi</taxon>
        <taxon>Mammalia</taxon>
        <taxon>Eutheria</taxon>
        <taxon>Euarchontoglires</taxon>
        <taxon>Glires</taxon>
        <taxon>Rodentia</taxon>
        <taxon>Sciuromorpha</taxon>
        <taxon>Sciuridae</taxon>
        <taxon>Xerinae</taxon>
        <taxon>Marmotini</taxon>
        <taxon>Marmota</taxon>
    </lineage>
</organism>
<evidence type="ECO:0000313" key="4">
    <source>
        <dbReference type="Proteomes" id="UP000335636"/>
    </source>
</evidence>
<reference evidence="2" key="2">
    <citation type="submission" date="2020-08" db="EMBL/GenBank/DDBJ databases">
        <authorList>
            <person name="Shumante A."/>
            <person name="Zimin A.V."/>
            <person name="Puiu D."/>
            <person name="Salzberg S.L."/>
        </authorList>
    </citation>
    <scope>NUCLEOTIDE SEQUENCE</scope>
    <source>
        <strain evidence="2">WC2-LM</strain>
        <tissue evidence="2">Liver</tissue>
    </source>
</reference>
<dbReference type="EMBL" id="CABDUW010002630">
    <property type="protein sequence ID" value="VTJ87555.1"/>
    <property type="molecule type" value="Genomic_DNA"/>
</dbReference>
<dbReference type="Proteomes" id="UP000662637">
    <property type="component" value="Unassembled WGS sequence"/>
</dbReference>
<accession>A0A5E4D0E6</accession>
<name>A0A5E4D0E6_MARMO</name>
<sequence>MGRGGSALQQDQWYSLVNVKTALRVDKVAGSSRGGPQKSGHSGRASTTASRAVSSTPTSSPVRLKCSRTCCQCQEIPPRGLATIISKTLLTWACSHHFLSNCGQSEAPTVECYPRRDTNAHVNGTPLAWLALMQDPSPKAPHPHIP</sequence>
<feature type="region of interest" description="Disordered" evidence="1">
    <location>
        <begin position="27"/>
        <end position="63"/>
    </location>
</feature>
<evidence type="ECO:0000256" key="1">
    <source>
        <dbReference type="SAM" id="MobiDB-lite"/>
    </source>
</evidence>
<dbReference type="Proteomes" id="UP000335636">
    <property type="component" value="Unassembled WGS sequence"/>
</dbReference>
<dbReference type="EMBL" id="WJEC01007682">
    <property type="protein sequence ID" value="KAF7469088.1"/>
    <property type="molecule type" value="Genomic_DNA"/>
</dbReference>
<evidence type="ECO:0000313" key="3">
    <source>
        <dbReference type="EMBL" id="VTJ87555.1"/>
    </source>
</evidence>
<gene>
    <name evidence="2" type="ORF">GHT09_019663</name>
    <name evidence="3" type="ORF">MONAX_5E041774</name>
</gene>
<dbReference type="AlphaFoldDB" id="A0A5E4D0E6"/>
<evidence type="ECO:0000313" key="2">
    <source>
        <dbReference type="EMBL" id="KAF7469088.1"/>
    </source>
</evidence>